<comment type="pathway">
    <text evidence="8">Isoprenoid biosynthesis; isopentenyl diphosphate biosynthesis via mevalonate pathway; isopentenyl diphosphate from (R)-mevalonate: step 1/3.</text>
</comment>
<dbReference type="PANTHER" id="PTHR43290:SF2">
    <property type="entry name" value="MEVALONATE KINASE"/>
    <property type="match status" value="1"/>
</dbReference>
<dbReference type="GO" id="GO:0005829">
    <property type="term" value="C:cytosol"/>
    <property type="evidence" value="ECO:0007669"/>
    <property type="project" value="TreeGrafter"/>
</dbReference>
<organism evidence="11">
    <name type="scientific">Capra hircus</name>
    <name type="common">Goat</name>
    <dbReference type="NCBI Taxonomy" id="9925"/>
    <lineage>
        <taxon>Eukaryota</taxon>
        <taxon>Metazoa</taxon>
        <taxon>Chordata</taxon>
        <taxon>Craniata</taxon>
        <taxon>Vertebrata</taxon>
        <taxon>Euteleostomi</taxon>
        <taxon>Mammalia</taxon>
        <taxon>Eutheria</taxon>
        <taxon>Laurasiatheria</taxon>
        <taxon>Artiodactyla</taxon>
        <taxon>Ruminantia</taxon>
        <taxon>Pecora</taxon>
        <taxon>Bovidae</taxon>
        <taxon>Caprinae</taxon>
        <taxon>Capra</taxon>
    </lineage>
</organism>
<dbReference type="Gene3D" id="3.30.230.10">
    <property type="match status" value="1"/>
</dbReference>
<feature type="domain" description="GHMP kinase N-terminal" evidence="10">
    <location>
        <begin position="73"/>
        <end position="108"/>
    </location>
</feature>
<evidence type="ECO:0000313" key="11">
    <source>
        <dbReference type="Ensembl" id="ENSCHIP00010044485.1"/>
    </source>
</evidence>
<name>A0A8C2Y494_CAPHI</name>
<comment type="subcellular location">
    <subcellularLocation>
        <location evidence="1">Cytoplasm</location>
    </subcellularLocation>
</comment>
<comment type="similarity">
    <text evidence="2">Belongs to the GHMP kinase family. Mevalonate kinase subfamily.</text>
</comment>
<dbReference type="PANTHER" id="PTHR43290">
    <property type="entry name" value="MEVALONATE KINASE"/>
    <property type="match status" value="1"/>
</dbReference>
<dbReference type="PROSITE" id="PS00627">
    <property type="entry name" value="GHMP_KINASES_ATP"/>
    <property type="match status" value="1"/>
</dbReference>
<keyword evidence="7" id="KW-0067">ATP-binding</keyword>
<feature type="region of interest" description="Disordered" evidence="9">
    <location>
        <begin position="139"/>
        <end position="170"/>
    </location>
</feature>
<feature type="region of interest" description="Disordered" evidence="9">
    <location>
        <begin position="192"/>
        <end position="225"/>
    </location>
</feature>
<keyword evidence="6" id="KW-0418">Kinase</keyword>
<evidence type="ECO:0000256" key="9">
    <source>
        <dbReference type="SAM" id="MobiDB-lite"/>
    </source>
</evidence>
<dbReference type="EC" id="2.7.1.36" evidence="3"/>
<dbReference type="InterPro" id="IPR006204">
    <property type="entry name" value="GHMP_kinase_N_dom"/>
</dbReference>
<keyword evidence="4" id="KW-0808">Transferase</keyword>
<dbReference type="GO" id="GO:0005524">
    <property type="term" value="F:ATP binding"/>
    <property type="evidence" value="ECO:0007669"/>
    <property type="project" value="UniProtKB-KW"/>
</dbReference>
<dbReference type="InterPro" id="IPR006203">
    <property type="entry name" value="GHMP_knse_ATP-bd_CS"/>
</dbReference>
<dbReference type="GO" id="GO:0004496">
    <property type="term" value="F:mevalonate kinase activity"/>
    <property type="evidence" value="ECO:0007669"/>
    <property type="project" value="UniProtKB-EC"/>
</dbReference>
<evidence type="ECO:0000256" key="7">
    <source>
        <dbReference type="ARBA" id="ARBA00022840"/>
    </source>
</evidence>
<accession>A0A8C2Y494</accession>
<reference evidence="11" key="2">
    <citation type="submission" date="2025-08" db="UniProtKB">
        <authorList>
            <consortium name="Ensembl"/>
        </authorList>
    </citation>
    <scope>IDENTIFICATION</scope>
</reference>
<evidence type="ECO:0000256" key="1">
    <source>
        <dbReference type="ARBA" id="ARBA00004496"/>
    </source>
</evidence>
<dbReference type="Ensembl" id="ENSCHIT00010061733.1">
    <property type="protein sequence ID" value="ENSCHIP00010044485.1"/>
    <property type="gene ID" value="ENSCHIG00010032268.1"/>
</dbReference>
<proteinExistence type="inferred from homology"/>
<evidence type="ECO:0000259" key="10">
    <source>
        <dbReference type="Pfam" id="PF00288"/>
    </source>
</evidence>
<sequence length="242" mass="25829">MVSRGDTGHGLHVAEGQTVWVQTLGHFLAYMRFLAFPSLSFLICKMGVVPAPASKGSCGESELCRLVCFRALPSLDVTVWSELPTGAGLGSSAAYSVCLAAALLTACEEIPYPLKDGEAAGRRSTPIPAREDFVFKEATGSEDPADQHQSASQHQGPGGQRQEPAAEVPRVPREMWAPSLKSDCFCLEKRVAPQPPSQGRNRGVAACCPSSPEVTPAAQPQDDRTLVEPELLTAPLSCWSLR</sequence>
<evidence type="ECO:0000256" key="2">
    <source>
        <dbReference type="ARBA" id="ARBA00006495"/>
    </source>
</evidence>
<dbReference type="Pfam" id="PF00288">
    <property type="entry name" value="GHMP_kinases_N"/>
    <property type="match status" value="1"/>
</dbReference>
<dbReference type="InterPro" id="IPR014721">
    <property type="entry name" value="Ribsml_uS5_D2-typ_fold_subgr"/>
</dbReference>
<dbReference type="InterPro" id="IPR020568">
    <property type="entry name" value="Ribosomal_Su5_D2-typ_SF"/>
</dbReference>
<dbReference type="UniPathway" id="UPA00057">
    <property type="reaction ID" value="UER00098"/>
</dbReference>
<dbReference type="SUPFAM" id="SSF54211">
    <property type="entry name" value="Ribosomal protein S5 domain 2-like"/>
    <property type="match status" value="1"/>
</dbReference>
<dbReference type="GO" id="GO:0019287">
    <property type="term" value="P:isopentenyl diphosphate biosynthetic process, mevalonate pathway"/>
    <property type="evidence" value="ECO:0007669"/>
    <property type="project" value="UniProtKB-UniPathway"/>
</dbReference>
<dbReference type="InterPro" id="IPR006205">
    <property type="entry name" value="Mev_gal_kin"/>
</dbReference>
<evidence type="ECO:0000256" key="6">
    <source>
        <dbReference type="ARBA" id="ARBA00022777"/>
    </source>
</evidence>
<evidence type="ECO:0000256" key="5">
    <source>
        <dbReference type="ARBA" id="ARBA00022741"/>
    </source>
</evidence>
<evidence type="ECO:0000256" key="3">
    <source>
        <dbReference type="ARBA" id="ARBA00012103"/>
    </source>
</evidence>
<reference evidence="11" key="1">
    <citation type="submission" date="2019-03" db="EMBL/GenBank/DDBJ databases">
        <title>Genome sequencing and reference-guided assembly of Black Bengal Goat (Capra hircus).</title>
        <authorList>
            <person name="Siddiki A.Z."/>
            <person name="Baten A."/>
            <person name="Billah M."/>
            <person name="Alam M.A.U."/>
            <person name="Shawrob K.S.M."/>
            <person name="Saha S."/>
            <person name="Chowdhury M."/>
            <person name="Rahman A.H."/>
            <person name="Stear M."/>
            <person name="Miah G."/>
            <person name="Das G.B."/>
            <person name="Hossain M.M."/>
            <person name="Kumkum M."/>
            <person name="Islam M.S."/>
            <person name="Mollah A.M."/>
            <person name="Ahsan A."/>
            <person name="Tusar F."/>
            <person name="Khan M.K.I."/>
        </authorList>
    </citation>
    <scope>NUCLEOTIDE SEQUENCE [LARGE SCALE GENOMIC DNA]</scope>
</reference>
<dbReference type="GO" id="GO:0006695">
    <property type="term" value="P:cholesterol biosynthetic process"/>
    <property type="evidence" value="ECO:0007669"/>
    <property type="project" value="TreeGrafter"/>
</dbReference>
<evidence type="ECO:0000256" key="4">
    <source>
        <dbReference type="ARBA" id="ARBA00022679"/>
    </source>
</evidence>
<dbReference type="AlphaFoldDB" id="A0A8C2Y494"/>
<evidence type="ECO:0000256" key="8">
    <source>
        <dbReference type="ARBA" id="ARBA00029438"/>
    </source>
</evidence>
<keyword evidence="5" id="KW-0547">Nucleotide-binding</keyword>
<protein>
    <recommendedName>
        <fullName evidence="3">mevalonate kinase</fullName>
        <ecNumber evidence="3">2.7.1.36</ecNumber>
    </recommendedName>
</protein>